<dbReference type="EMBL" id="ANNX02000027">
    <property type="protein sequence ID" value="KYC40631.1"/>
    <property type="molecule type" value="Genomic_DNA"/>
</dbReference>
<evidence type="ECO:0000259" key="1">
    <source>
        <dbReference type="SMART" id="SM00829"/>
    </source>
</evidence>
<dbReference type="PANTHER" id="PTHR45033:SF2">
    <property type="entry name" value="ZINC-TYPE ALCOHOL DEHYDROGENASE-LIKE PROTEIN C1773.06C"/>
    <property type="match status" value="1"/>
</dbReference>
<dbReference type="GO" id="GO:0016491">
    <property type="term" value="F:oxidoreductase activity"/>
    <property type="evidence" value="ECO:0007669"/>
    <property type="project" value="InterPro"/>
</dbReference>
<dbReference type="PANTHER" id="PTHR45033">
    <property type="match status" value="1"/>
</dbReference>
<dbReference type="AlphaFoldDB" id="A0A139X7F8"/>
<dbReference type="Gene3D" id="3.40.50.720">
    <property type="entry name" value="NAD(P)-binding Rossmann-like Domain"/>
    <property type="match status" value="1"/>
</dbReference>
<dbReference type="CDD" id="cd08276">
    <property type="entry name" value="MDR7"/>
    <property type="match status" value="1"/>
</dbReference>
<dbReference type="SUPFAM" id="SSF51735">
    <property type="entry name" value="NAD(P)-binding Rossmann-fold domains"/>
    <property type="match status" value="1"/>
</dbReference>
<feature type="domain" description="Enoyl reductase (ER)" evidence="1">
    <location>
        <begin position="11"/>
        <end position="336"/>
    </location>
</feature>
<reference evidence="2 3" key="1">
    <citation type="journal article" date="2013" name="Genome Biol. Evol.">
        <title>Genomes of Stigonematalean cyanobacteria (subsection V) and the evolution of oxygenic photosynthesis from prokaryotes to plastids.</title>
        <authorList>
            <person name="Dagan T."/>
            <person name="Roettger M."/>
            <person name="Stucken K."/>
            <person name="Landan G."/>
            <person name="Koch R."/>
            <person name="Major P."/>
            <person name="Gould S.B."/>
            <person name="Goremykin V.V."/>
            <person name="Rippka R."/>
            <person name="Tandeau de Marsac N."/>
            <person name="Gugger M."/>
            <person name="Lockhart P.J."/>
            <person name="Allen J.F."/>
            <person name="Brune I."/>
            <person name="Maus I."/>
            <person name="Puhler A."/>
            <person name="Martin W.F."/>
        </authorList>
    </citation>
    <scope>NUCLEOTIDE SEQUENCE [LARGE SCALE GENOMIC DNA]</scope>
    <source>
        <strain evidence="2 3">PCC 7110</strain>
    </source>
</reference>
<dbReference type="OrthoDB" id="9787435at2"/>
<dbReference type="InterPro" id="IPR013149">
    <property type="entry name" value="ADH-like_C"/>
</dbReference>
<dbReference type="Pfam" id="PF00107">
    <property type="entry name" value="ADH_zinc_N"/>
    <property type="match status" value="1"/>
</dbReference>
<accession>A0A139X7F8</accession>
<evidence type="ECO:0000313" key="2">
    <source>
        <dbReference type="EMBL" id="KYC40631.1"/>
    </source>
</evidence>
<sequence>MKTIELYPDFGISNLKISERVKLTPAPGEVLVKIEAVSLNYVDLLVVKGILNPKLSLPYIPVCDGAGIVESVGENVTQFKPGDKVATTFIPNWLSGKPTSQTTDYSTRQGLGGLSGQLTEYKTFHVNQLVKSPANLSSMEASTLPIAGLTAWNALLYSNLQPDHSLLLHGTGGVSIFALQFAKALGAKVIITSSSDEKLKRALQLGADLTINYQTTPHWASLVRDFTEGEGADVILETVGGRNLQRSLDALRMGGYISIVGLLDGFDSNINTLTLLHKQATIRGMEVGGTDDFQAMNRAIETHDIHPVIDKIFSFESTQEAFEYLEKGLHFGKVVINL</sequence>
<comment type="caution">
    <text evidence="2">The sequence shown here is derived from an EMBL/GenBank/DDBJ whole genome shotgun (WGS) entry which is preliminary data.</text>
</comment>
<organism evidence="2 3">
    <name type="scientific">Scytonema hofmannii PCC 7110</name>
    <dbReference type="NCBI Taxonomy" id="128403"/>
    <lineage>
        <taxon>Bacteria</taxon>
        <taxon>Bacillati</taxon>
        <taxon>Cyanobacteriota</taxon>
        <taxon>Cyanophyceae</taxon>
        <taxon>Nostocales</taxon>
        <taxon>Scytonemataceae</taxon>
        <taxon>Scytonema</taxon>
    </lineage>
</organism>
<dbReference type="STRING" id="128403.WA1_26180"/>
<dbReference type="SUPFAM" id="SSF50129">
    <property type="entry name" value="GroES-like"/>
    <property type="match status" value="1"/>
</dbReference>
<dbReference type="InterPro" id="IPR036291">
    <property type="entry name" value="NAD(P)-bd_dom_sf"/>
</dbReference>
<name>A0A139X7F8_9CYAN</name>
<protein>
    <recommendedName>
        <fullName evidence="1">Enoyl reductase (ER) domain-containing protein</fullName>
    </recommendedName>
</protein>
<evidence type="ECO:0000313" key="3">
    <source>
        <dbReference type="Proteomes" id="UP000076925"/>
    </source>
</evidence>
<gene>
    <name evidence="2" type="ORF">WA1_26180</name>
</gene>
<keyword evidence="3" id="KW-1185">Reference proteome</keyword>
<dbReference type="InterPro" id="IPR020843">
    <property type="entry name" value="ER"/>
</dbReference>
<dbReference type="Pfam" id="PF08240">
    <property type="entry name" value="ADH_N"/>
    <property type="match status" value="1"/>
</dbReference>
<dbReference type="InterPro" id="IPR013154">
    <property type="entry name" value="ADH-like_N"/>
</dbReference>
<dbReference type="Gene3D" id="3.90.180.10">
    <property type="entry name" value="Medium-chain alcohol dehydrogenases, catalytic domain"/>
    <property type="match status" value="1"/>
</dbReference>
<dbReference type="SMART" id="SM00829">
    <property type="entry name" value="PKS_ER"/>
    <property type="match status" value="1"/>
</dbReference>
<dbReference type="Proteomes" id="UP000076925">
    <property type="component" value="Unassembled WGS sequence"/>
</dbReference>
<dbReference type="InterPro" id="IPR052711">
    <property type="entry name" value="Zinc_ADH-like"/>
</dbReference>
<proteinExistence type="predicted"/>
<dbReference type="InterPro" id="IPR011032">
    <property type="entry name" value="GroES-like_sf"/>
</dbReference>